<feature type="region of interest" description="Disordered" evidence="1">
    <location>
        <begin position="118"/>
        <end position="173"/>
    </location>
</feature>
<dbReference type="EMBL" id="VDEP01000081">
    <property type="protein sequence ID" value="KAA1132391.1"/>
    <property type="molecule type" value="Genomic_DNA"/>
</dbReference>
<evidence type="ECO:0000313" key="3">
    <source>
        <dbReference type="EMBL" id="KAA1071952.1"/>
    </source>
</evidence>
<gene>
    <name evidence="3" type="ORF">PGT21_023788</name>
    <name evidence="4" type="ORF">PGTUg99_007507</name>
    <name evidence="2" type="ORF">PGTUg99_020390</name>
</gene>
<dbReference type="EMBL" id="VDEP01000509">
    <property type="protein sequence ID" value="KAA1066750.1"/>
    <property type="molecule type" value="Genomic_DNA"/>
</dbReference>
<evidence type="ECO:0000313" key="4">
    <source>
        <dbReference type="EMBL" id="KAA1132391.1"/>
    </source>
</evidence>
<feature type="compositionally biased region" description="Basic and acidic residues" evidence="1">
    <location>
        <begin position="162"/>
        <end position="173"/>
    </location>
</feature>
<organism evidence="4 6">
    <name type="scientific">Puccinia graminis f. sp. tritici</name>
    <dbReference type="NCBI Taxonomy" id="56615"/>
    <lineage>
        <taxon>Eukaryota</taxon>
        <taxon>Fungi</taxon>
        <taxon>Dikarya</taxon>
        <taxon>Basidiomycota</taxon>
        <taxon>Pucciniomycotina</taxon>
        <taxon>Pucciniomycetes</taxon>
        <taxon>Pucciniales</taxon>
        <taxon>Pucciniaceae</taxon>
        <taxon>Puccinia</taxon>
    </lineage>
</organism>
<sequence length="173" mass="19167">MMNAERREEERMLLEPRLGSLTLDGETGERLDQSMAISMVDQLKQLLINSLSSKGSAESRLEISNQANLLKQTATKLERQIKVLTAGDLSLLDQEELISSLESRIQIEREILQFMSDTLPSKKETATTTGPTPSGNAATDTSSSEQVQTDNLLETFNQTSQKDGKQEDTGMEM</sequence>
<comment type="caution">
    <text evidence="4">The sequence shown here is derived from an EMBL/GenBank/DDBJ whole genome shotgun (WGS) entry which is preliminary data.</text>
</comment>
<name>A0A5B0S2K6_PUCGR</name>
<dbReference type="Proteomes" id="UP000324748">
    <property type="component" value="Unassembled WGS sequence"/>
</dbReference>
<accession>A0A5B0S2K6</accession>
<evidence type="ECO:0000313" key="6">
    <source>
        <dbReference type="Proteomes" id="UP000325313"/>
    </source>
</evidence>
<protein>
    <recommendedName>
        <fullName evidence="7">Mediator of RNA polymerase II transcription subunit 9</fullName>
    </recommendedName>
</protein>
<dbReference type="Proteomes" id="UP000325313">
    <property type="component" value="Unassembled WGS sequence"/>
</dbReference>
<proteinExistence type="predicted"/>
<evidence type="ECO:0008006" key="7">
    <source>
        <dbReference type="Google" id="ProtNLM"/>
    </source>
</evidence>
<reference evidence="5 6" key="1">
    <citation type="submission" date="2019-05" db="EMBL/GenBank/DDBJ databases">
        <title>Emergence of the Ug99 lineage of the wheat stem rust pathogen through somatic hybridization.</title>
        <authorList>
            <person name="Li F."/>
            <person name="Upadhyaya N.M."/>
            <person name="Sperschneider J."/>
            <person name="Matny O."/>
            <person name="Nguyen-Phuc H."/>
            <person name="Mago R."/>
            <person name="Raley C."/>
            <person name="Miller M.E."/>
            <person name="Silverstein K.A.T."/>
            <person name="Henningsen E."/>
            <person name="Hirsch C.D."/>
            <person name="Visser B."/>
            <person name="Pretorius Z.A."/>
            <person name="Steffenson B.J."/>
            <person name="Schwessinger B."/>
            <person name="Dodds P.N."/>
            <person name="Figueroa M."/>
        </authorList>
    </citation>
    <scope>NUCLEOTIDE SEQUENCE [LARGE SCALE GENOMIC DNA]</scope>
    <source>
        <strain evidence="3">21-0</strain>
        <strain evidence="4 6">Ug99</strain>
    </source>
</reference>
<feature type="compositionally biased region" description="Polar residues" evidence="1">
    <location>
        <begin position="126"/>
        <end position="161"/>
    </location>
</feature>
<keyword evidence="5" id="KW-1185">Reference proteome</keyword>
<dbReference type="OrthoDB" id="2503827at2759"/>
<evidence type="ECO:0000256" key="1">
    <source>
        <dbReference type="SAM" id="MobiDB-lite"/>
    </source>
</evidence>
<dbReference type="EMBL" id="VSWC01000170">
    <property type="protein sequence ID" value="KAA1071952.1"/>
    <property type="molecule type" value="Genomic_DNA"/>
</dbReference>
<evidence type="ECO:0000313" key="2">
    <source>
        <dbReference type="EMBL" id="KAA1066750.1"/>
    </source>
</evidence>
<evidence type="ECO:0000313" key="5">
    <source>
        <dbReference type="Proteomes" id="UP000324748"/>
    </source>
</evidence>
<dbReference type="AlphaFoldDB" id="A0A5B0S2K6"/>